<dbReference type="InterPro" id="IPR036852">
    <property type="entry name" value="Peptidase_S8/S53_dom_sf"/>
</dbReference>
<comment type="similarity">
    <text evidence="1 5 6">Belongs to the peptidase S8 family.</text>
</comment>
<dbReference type="InterPro" id="IPR050131">
    <property type="entry name" value="Peptidase_S8_subtilisin-like"/>
</dbReference>
<evidence type="ECO:0000256" key="1">
    <source>
        <dbReference type="ARBA" id="ARBA00011073"/>
    </source>
</evidence>
<organism evidence="8 9">
    <name type="scientific">Nitrosomonas halophila</name>
    <dbReference type="NCBI Taxonomy" id="44576"/>
    <lineage>
        <taxon>Bacteria</taxon>
        <taxon>Pseudomonadati</taxon>
        <taxon>Pseudomonadota</taxon>
        <taxon>Betaproteobacteria</taxon>
        <taxon>Nitrosomonadales</taxon>
        <taxon>Nitrosomonadaceae</taxon>
        <taxon>Nitrosomonas</taxon>
    </lineage>
</organism>
<keyword evidence="2 5" id="KW-0645">Protease</keyword>
<dbReference type="Pfam" id="PF17957">
    <property type="entry name" value="Big_7"/>
    <property type="match status" value="2"/>
</dbReference>
<evidence type="ECO:0000313" key="8">
    <source>
        <dbReference type="EMBL" id="SDY60538.1"/>
    </source>
</evidence>
<dbReference type="InterPro" id="IPR015500">
    <property type="entry name" value="Peptidase_S8_subtilisin-rel"/>
</dbReference>
<dbReference type="GO" id="GO:0006508">
    <property type="term" value="P:proteolysis"/>
    <property type="evidence" value="ECO:0007669"/>
    <property type="project" value="UniProtKB-KW"/>
</dbReference>
<dbReference type="AlphaFoldDB" id="A0A1H3L9C7"/>
<dbReference type="PROSITE" id="PS51892">
    <property type="entry name" value="SUBTILASE"/>
    <property type="match status" value="1"/>
</dbReference>
<evidence type="ECO:0000259" key="7">
    <source>
        <dbReference type="Pfam" id="PF00082"/>
    </source>
</evidence>
<dbReference type="InterPro" id="IPR022398">
    <property type="entry name" value="Peptidase_S8_His-AS"/>
</dbReference>
<feature type="active site" description="Charge relay system" evidence="5">
    <location>
        <position position="234"/>
    </location>
</feature>
<dbReference type="EMBL" id="FNOY01000046">
    <property type="protein sequence ID" value="SDY60538.1"/>
    <property type="molecule type" value="Genomic_DNA"/>
</dbReference>
<dbReference type="GO" id="GO:0004252">
    <property type="term" value="F:serine-type endopeptidase activity"/>
    <property type="evidence" value="ECO:0007669"/>
    <property type="project" value="UniProtKB-UniRule"/>
</dbReference>
<dbReference type="InterPro" id="IPR013783">
    <property type="entry name" value="Ig-like_fold"/>
</dbReference>
<dbReference type="Gene3D" id="2.60.40.10">
    <property type="entry name" value="Immunoglobulins"/>
    <property type="match status" value="2"/>
</dbReference>
<reference evidence="8 9" key="1">
    <citation type="submission" date="2016-10" db="EMBL/GenBank/DDBJ databases">
        <authorList>
            <person name="de Groot N.N."/>
        </authorList>
    </citation>
    <scope>NUCLEOTIDE SEQUENCE [LARGE SCALE GENOMIC DNA]</scope>
    <source>
        <strain evidence="8 9">Nm1</strain>
    </source>
</reference>
<sequence>MESIHQPYMVRDLLTHPDAISGLKHTTRRAGLHRLLGTAMLAGLLGAAALTPITTHASPPTHANASERAKSNFAEEALPANARAKRGGNDEWARGRILVTPRAGLPSKALTKILREYGGKPTKIGQSDLYVVELPEYTEEGVIARLARHPHIKFAEFDHYVSPTVIPNDPYYPNGWHLPKIGAPAAWGDSLGSDITIAILDSGVEGDHPDLAAKMVSGWNFFDNNSNTSDVSGHGTRVAGAAAALTNNGIGVAGVARHSQIMPIRITDTSGWGTWSGIANGLVWAADRGVRVANISFVGVSSSLSARNAAQYMKNKNGLVIVAAGNTGNLENYTTTDTMIPVAATTSSDARASWSSYGNYVLLSAPGAGIWTTRDGKSYGASNGTSFSSPITAGVIALMMAANPSMKNTDIEQTLFATAVDLGATGWDPYFGHGRVDAGAAVQAVAATVATPIVDTEPPQVTILEPLSGATVSGLVPVDIEATDNVGVVRTELWVNHTSVAVDTSEPFAFSWDSNGTPNGKANLVVRAFDAAGNSADSNVVEVNVDNDIITVDEDITPPVVQIIDPVAGDVSHNVTITVNASDDSGDAGIALAIYIDGQLLATGTGSTLSTNWNTRPRRVSAGTHTIQAVAQDEAGNTATTSVNVNVVK</sequence>
<dbReference type="Pfam" id="PF00082">
    <property type="entry name" value="Peptidase_S8"/>
    <property type="match status" value="1"/>
</dbReference>
<feature type="domain" description="Peptidase S8/S53" evidence="7">
    <location>
        <begin position="192"/>
        <end position="434"/>
    </location>
</feature>
<dbReference type="PROSITE" id="PS00138">
    <property type="entry name" value="SUBTILASE_SER"/>
    <property type="match status" value="1"/>
</dbReference>
<dbReference type="InterPro" id="IPR023828">
    <property type="entry name" value="Peptidase_S8_Ser-AS"/>
</dbReference>
<dbReference type="PANTHER" id="PTHR43806">
    <property type="entry name" value="PEPTIDASE S8"/>
    <property type="match status" value="1"/>
</dbReference>
<gene>
    <name evidence="8" type="ORF">SAMN05421881_104617</name>
</gene>
<dbReference type="InterPro" id="IPR017315">
    <property type="entry name" value="Pep_S8A_subtilisin_pbac-2"/>
</dbReference>
<dbReference type="PROSITE" id="PS00136">
    <property type="entry name" value="SUBTILASE_ASP"/>
    <property type="match status" value="1"/>
</dbReference>
<dbReference type="PROSITE" id="PS00137">
    <property type="entry name" value="SUBTILASE_HIS"/>
    <property type="match status" value="1"/>
</dbReference>
<name>A0A1H3L9C7_9PROT</name>
<proteinExistence type="inferred from homology"/>
<evidence type="ECO:0000256" key="3">
    <source>
        <dbReference type="ARBA" id="ARBA00022801"/>
    </source>
</evidence>
<evidence type="ECO:0000256" key="6">
    <source>
        <dbReference type="RuleBase" id="RU003355"/>
    </source>
</evidence>
<keyword evidence="3 5" id="KW-0378">Hydrolase</keyword>
<keyword evidence="9" id="KW-1185">Reference proteome</keyword>
<dbReference type="Proteomes" id="UP000198640">
    <property type="component" value="Unassembled WGS sequence"/>
</dbReference>
<dbReference type="PIRSF" id="PIRSF037901">
    <property type="entry name" value="Subtilisin_rel_Nmul_A1891"/>
    <property type="match status" value="1"/>
</dbReference>
<protein>
    <submittedName>
        <fullName evidence="8">Subtilase family protein</fullName>
    </submittedName>
</protein>
<evidence type="ECO:0000256" key="5">
    <source>
        <dbReference type="PROSITE-ProRule" id="PRU01240"/>
    </source>
</evidence>
<dbReference type="RefSeq" id="WP_245725174.1">
    <property type="nucleotide sequence ID" value="NZ_FNOY01000046.1"/>
</dbReference>
<keyword evidence="4 5" id="KW-0720">Serine protease</keyword>
<evidence type="ECO:0000256" key="4">
    <source>
        <dbReference type="ARBA" id="ARBA00022825"/>
    </source>
</evidence>
<feature type="active site" description="Charge relay system" evidence="5">
    <location>
        <position position="201"/>
    </location>
</feature>
<dbReference type="InterPro" id="IPR000209">
    <property type="entry name" value="Peptidase_S8/S53_dom"/>
</dbReference>
<dbReference type="SUPFAM" id="SSF52743">
    <property type="entry name" value="Subtilisin-like"/>
    <property type="match status" value="1"/>
</dbReference>
<accession>A0A1H3L9C7</accession>
<dbReference type="Gene3D" id="3.40.50.200">
    <property type="entry name" value="Peptidase S8/S53 domain"/>
    <property type="match status" value="1"/>
</dbReference>
<feature type="active site" description="Charge relay system" evidence="5">
    <location>
        <position position="386"/>
    </location>
</feature>
<dbReference type="CDD" id="cd00146">
    <property type="entry name" value="PKD"/>
    <property type="match status" value="1"/>
</dbReference>
<dbReference type="STRING" id="44576.SAMN05421881_104617"/>
<evidence type="ECO:0000256" key="2">
    <source>
        <dbReference type="ARBA" id="ARBA00022670"/>
    </source>
</evidence>
<dbReference type="CDD" id="cd07498">
    <property type="entry name" value="Peptidases_S8_15"/>
    <property type="match status" value="1"/>
</dbReference>
<dbReference type="InterPro" id="IPR034054">
    <property type="entry name" value="Pep_S8_PrcA"/>
</dbReference>
<evidence type="ECO:0000313" key="9">
    <source>
        <dbReference type="Proteomes" id="UP000198640"/>
    </source>
</evidence>
<dbReference type="PANTHER" id="PTHR43806:SF11">
    <property type="entry name" value="CEREVISIN-RELATED"/>
    <property type="match status" value="1"/>
</dbReference>
<dbReference type="PRINTS" id="PR00723">
    <property type="entry name" value="SUBTILISIN"/>
</dbReference>
<dbReference type="InterPro" id="IPR023827">
    <property type="entry name" value="Peptidase_S8_Asp-AS"/>
</dbReference>